<dbReference type="RefSeq" id="WP_154769815.1">
    <property type="nucleotide sequence ID" value="NZ_WLYK01000007.1"/>
</dbReference>
<dbReference type="PANTHER" id="PTHR43546">
    <property type="entry name" value="UPF0173 METAL-DEPENDENT HYDROLASE MJ1163-RELATED"/>
    <property type="match status" value="1"/>
</dbReference>
<protein>
    <submittedName>
        <fullName evidence="2">MBL fold metallo-hydrolase</fullName>
    </submittedName>
</protein>
<dbReference type="PROSITE" id="PS51257">
    <property type="entry name" value="PROKAR_LIPOPROTEIN"/>
    <property type="match status" value="1"/>
</dbReference>
<dbReference type="InterPro" id="IPR001279">
    <property type="entry name" value="Metallo-B-lactamas"/>
</dbReference>
<evidence type="ECO:0000313" key="2">
    <source>
        <dbReference type="EMBL" id="MTD15798.1"/>
    </source>
</evidence>
<proteinExistence type="predicted"/>
<dbReference type="InterPro" id="IPR050114">
    <property type="entry name" value="UPF0173_UPF0282_UlaG_hydrolase"/>
</dbReference>
<evidence type="ECO:0000259" key="1">
    <source>
        <dbReference type="SMART" id="SM00849"/>
    </source>
</evidence>
<name>A0A7K1FNT6_9ACTN</name>
<dbReference type="Gene3D" id="3.60.15.10">
    <property type="entry name" value="Ribonuclease Z/Hydroxyacylglutathione hydrolase-like"/>
    <property type="match status" value="1"/>
</dbReference>
<dbReference type="Proteomes" id="UP000460221">
    <property type="component" value="Unassembled WGS sequence"/>
</dbReference>
<dbReference type="EMBL" id="WLYK01000007">
    <property type="protein sequence ID" value="MTD15798.1"/>
    <property type="molecule type" value="Genomic_DNA"/>
</dbReference>
<sequence>MVAVTKHAHATVVLGSAGCTLLLDPGVFTTNAADLLATADAVLITHDHPDHIDPAVISAALADRPELPLYAPAAAAALLGDLAGRATVVTPGDTFDVAGLSVQVVGSGAHAVIHRDLPPMSNVGYLVDGVYHPGDSYDVPDAEVDTLLLPTSGPWTKLGEAVDFVRAVGPRRSVQIHDGMYNEIGRGSIGNFLAPLTGGRPLLSPAPGETIED</sequence>
<dbReference type="Pfam" id="PF13483">
    <property type="entry name" value="Lactamase_B_3"/>
    <property type="match status" value="1"/>
</dbReference>
<comment type="caution">
    <text evidence="2">The sequence shown here is derived from an EMBL/GenBank/DDBJ whole genome shotgun (WGS) entry which is preliminary data.</text>
</comment>
<dbReference type="SMART" id="SM00849">
    <property type="entry name" value="Lactamase_B"/>
    <property type="match status" value="1"/>
</dbReference>
<accession>A0A7K1FNT6</accession>
<dbReference type="AlphaFoldDB" id="A0A7K1FNT6"/>
<feature type="domain" description="Metallo-beta-lactamase" evidence="1">
    <location>
        <begin position="7"/>
        <end position="177"/>
    </location>
</feature>
<organism evidence="2 3">
    <name type="scientific">Nakamurella alba</name>
    <dbReference type="NCBI Taxonomy" id="2665158"/>
    <lineage>
        <taxon>Bacteria</taxon>
        <taxon>Bacillati</taxon>
        <taxon>Actinomycetota</taxon>
        <taxon>Actinomycetes</taxon>
        <taxon>Nakamurellales</taxon>
        <taxon>Nakamurellaceae</taxon>
        <taxon>Nakamurella</taxon>
    </lineage>
</organism>
<gene>
    <name evidence="2" type="ORF">GIS00_17830</name>
</gene>
<evidence type="ECO:0000313" key="3">
    <source>
        <dbReference type="Proteomes" id="UP000460221"/>
    </source>
</evidence>
<dbReference type="InterPro" id="IPR036866">
    <property type="entry name" value="RibonucZ/Hydroxyglut_hydro"/>
</dbReference>
<dbReference type="SUPFAM" id="SSF56281">
    <property type="entry name" value="Metallo-hydrolase/oxidoreductase"/>
    <property type="match status" value="1"/>
</dbReference>
<dbReference type="GO" id="GO:0016787">
    <property type="term" value="F:hydrolase activity"/>
    <property type="evidence" value="ECO:0007669"/>
    <property type="project" value="UniProtKB-KW"/>
</dbReference>
<keyword evidence="2" id="KW-0378">Hydrolase</keyword>
<keyword evidence="3" id="KW-1185">Reference proteome</keyword>
<reference evidence="2 3" key="1">
    <citation type="submission" date="2019-11" db="EMBL/GenBank/DDBJ databases">
        <authorList>
            <person name="Jiang L.-Q."/>
        </authorList>
    </citation>
    <scope>NUCLEOTIDE SEQUENCE [LARGE SCALE GENOMIC DNA]</scope>
    <source>
        <strain evidence="2 3">YIM 132087</strain>
    </source>
</reference>
<dbReference type="PANTHER" id="PTHR43546:SF3">
    <property type="entry name" value="UPF0173 METAL-DEPENDENT HYDROLASE MJ1163"/>
    <property type="match status" value="1"/>
</dbReference>